<protein>
    <recommendedName>
        <fullName evidence="5">Pentapeptide MXKDX repeat protein</fullName>
    </recommendedName>
</protein>
<feature type="compositionally biased region" description="Basic and acidic residues" evidence="1">
    <location>
        <begin position="52"/>
        <end position="62"/>
    </location>
</feature>
<evidence type="ECO:0000256" key="1">
    <source>
        <dbReference type="SAM" id="MobiDB-lite"/>
    </source>
</evidence>
<dbReference type="AlphaFoldDB" id="A0A560K687"/>
<proteinExistence type="predicted"/>
<evidence type="ECO:0000313" key="4">
    <source>
        <dbReference type="Proteomes" id="UP000315914"/>
    </source>
</evidence>
<evidence type="ECO:0008006" key="5">
    <source>
        <dbReference type="Google" id="ProtNLM"/>
    </source>
</evidence>
<feature type="signal peptide" evidence="2">
    <location>
        <begin position="1"/>
        <end position="21"/>
    </location>
</feature>
<dbReference type="RefSeq" id="WP_080134353.1">
    <property type="nucleotide sequence ID" value="NZ_LWIG01000004.1"/>
</dbReference>
<dbReference type="EMBL" id="VITW01000003">
    <property type="protein sequence ID" value="TWB78499.1"/>
    <property type="molecule type" value="Genomic_DNA"/>
</dbReference>
<dbReference type="NCBIfam" id="NF047414">
    <property type="entry name" value="BRANT_His_rich"/>
    <property type="match status" value="1"/>
</dbReference>
<organism evidence="3 4">
    <name type="scientific">Bradyrhizobium sacchari</name>
    <dbReference type="NCBI Taxonomy" id="1399419"/>
    <lineage>
        <taxon>Bacteria</taxon>
        <taxon>Pseudomonadati</taxon>
        <taxon>Pseudomonadota</taxon>
        <taxon>Alphaproteobacteria</taxon>
        <taxon>Hyphomicrobiales</taxon>
        <taxon>Nitrobacteraceae</taxon>
        <taxon>Bradyrhizobium</taxon>
    </lineage>
</organism>
<evidence type="ECO:0000313" key="3">
    <source>
        <dbReference type="EMBL" id="TWB78499.1"/>
    </source>
</evidence>
<feature type="compositionally biased region" description="Low complexity" evidence="1">
    <location>
        <begin position="25"/>
        <end position="37"/>
    </location>
</feature>
<evidence type="ECO:0000256" key="2">
    <source>
        <dbReference type="SAM" id="SignalP"/>
    </source>
</evidence>
<feature type="compositionally biased region" description="Basic residues" evidence="1">
    <location>
        <begin position="114"/>
        <end position="130"/>
    </location>
</feature>
<feature type="region of interest" description="Disordered" evidence="1">
    <location>
        <begin position="25"/>
        <end position="146"/>
    </location>
</feature>
<reference evidence="3 4" key="1">
    <citation type="submission" date="2019-06" db="EMBL/GenBank/DDBJ databases">
        <title>Genomic Encyclopedia of Type Strains, Phase IV (KMG-V): Genome sequencing to study the core and pangenomes of soil and plant-associated prokaryotes.</title>
        <authorList>
            <person name="Whitman W."/>
        </authorList>
    </citation>
    <scope>NUCLEOTIDE SEQUENCE [LARGE SCALE GENOMIC DNA]</scope>
    <source>
        <strain evidence="3 4">BR 10556</strain>
    </source>
</reference>
<accession>A0A560K687</accession>
<dbReference type="OrthoDB" id="8256258at2"/>
<dbReference type="Proteomes" id="UP000315914">
    <property type="component" value="Unassembled WGS sequence"/>
</dbReference>
<dbReference type="STRING" id="1399419.A5906_24465"/>
<feature type="compositionally biased region" description="Polar residues" evidence="1">
    <location>
        <begin position="38"/>
        <end position="48"/>
    </location>
</feature>
<gene>
    <name evidence="3" type="ORF">FBZ95_103338</name>
</gene>
<keyword evidence="2" id="KW-0732">Signal</keyword>
<feature type="compositionally biased region" description="Basic and acidic residues" evidence="1">
    <location>
        <begin position="71"/>
        <end position="97"/>
    </location>
</feature>
<sequence length="146" mass="15182">MLKTISAALLAASVIAAPAFAAETAKTTTTTAPVIKADQSQTKASTTVKPDAGIKADAKTSDVKTSGAKASDVKASDVKASDGKADVKADAKVDSKSKAMNANAAITPDEHKTVRTHRHHHKHLSVKKSLKTQPDVTKPVTTEKRS</sequence>
<dbReference type="InterPro" id="IPR058098">
    <property type="entry name" value="BRANT-like"/>
</dbReference>
<comment type="caution">
    <text evidence="3">The sequence shown here is derived from an EMBL/GenBank/DDBJ whole genome shotgun (WGS) entry which is preliminary data.</text>
</comment>
<name>A0A560K687_9BRAD</name>
<feature type="chain" id="PRO_5022996035" description="Pentapeptide MXKDX repeat protein" evidence="2">
    <location>
        <begin position="22"/>
        <end position="146"/>
    </location>
</feature>
<keyword evidence="4" id="KW-1185">Reference proteome</keyword>